<dbReference type="InterPro" id="IPR015919">
    <property type="entry name" value="Cadherin-like_sf"/>
</dbReference>
<dbReference type="GO" id="GO:0016020">
    <property type="term" value="C:membrane"/>
    <property type="evidence" value="ECO:0007669"/>
    <property type="project" value="InterPro"/>
</dbReference>
<keyword evidence="3" id="KW-1185">Reference proteome</keyword>
<dbReference type="SUPFAM" id="SSF49313">
    <property type="entry name" value="Cadherin-like"/>
    <property type="match status" value="1"/>
</dbReference>
<dbReference type="AlphaFoldDB" id="A0AAF0F4F6"/>
<accession>A0AAF0F4F6</accession>
<feature type="region of interest" description="Disordered" evidence="1">
    <location>
        <begin position="505"/>
        <end position="547"/>
    </location>
</feature>
<dbReference type="EMBL" id="CP118375">
    <property type="protein sequence ID" value="WFD42513.1"/>
    <property type="molecule type" value="Genomic_DNA"/>
</dbReference>
<protein>
    <submittedName>
        <fullName evidence="2">Uncharacterized protein</fullName>
    </submittedName>
</protein>
<gene>
    <name evidence="2" type="ORF">MPSI1_001158</name>
</gene>
<name>A0AAF0F4F6_9BASI</name>
<sequence>MATPHVFDMATIEAQDGLPVRATYPSNDWDSLHRRSSFHLGHGSRFPQSRFVDQNMSQGVERPMNPLLGSTPGGLSHTAAPDRFSASAQTTSQQQGGNTMRNVVPLHYSLPVTPNVIGTPTDPPFEQLSVANLQDPQIPSAATDASYTNVNLPLATAPSLPMTLSSSAEIMNTPGGLRLTLGKPVANTNMSLTTPVVVQPSGNLEAEQYLPKIGGLLENLVEKATDAQALFRGAQYQQCSENLSQVRSGLDAISEIGVESLATAVEYQQTKIPAIREELPAHQSASAFLSQQLASPVSPADKEKQLFTAALFSGVQSNPVTRKRPNVPDLDDAPVKALRGEVDDAEAVIQRTRKLVENGTNTALNDANGSSSVFSPTISHTPVYDMTSLDSRHEAMQLASGTPAASSMNHPSFFHEAATHRLLTENASESVAHTPQAVMSNMHLNSSSATQPNMLSRSRANSMKARSAPFVNGSQSEVATPQEIPLGSDATLPFGLNSIAYSQQQSSSAWPENPTGNFSAPESSQESPTAFYSSRQSSDGADDTMANATNGNLQTIALPQGGDSSVDESWESIAQLDKLGGSEIPSDLRKHLDEVFHEFLNSLCSNLDATDDRGEPVHQTLMPKKMARLDESPDFRPFKFRIQAFTNAFQSELVRRGLHEGICSIKKIKQYLWTQPYISRFNEDGKKAKSKGNHIWNIEAKKLPEGGWTFRTFSPKIAGSLSKVAHVNERWTWNLRIWDPQASSSSIKVVYTANTLPSWIHWEDNEKVLTGIPQGTNQGGEVSVTALYVHLGQLHRLEHSFFLKVLPPSQEANSGSVSEKIPNGANSRAPDSESLTTDENLVLSSMVGNNHGNGPVMSMPMPGGNMPETPFERESMKYEVVEPSRAPDLLNSIPFPFTPPVYMDARSQYMGMEHSQLAQNSESFKNTQPFALSNNATPLYPGQSMSNLPQPSPMHQTAVFVGHDQNKSATSSSSKTLPQNLMAQDPVRATQLWNMIEQRQQDQVASLMLSIPARRPNFSMSEHSGQGTPISNMPSDIGATLPTIHPHSSAGS</sequence>
<evidence type="ECO:0000313" key="2">
    <source>
        <dbReference type="EMBL" id="WFD42513.1"/>
    </source>
</evidence>
<feature type="compositionally biased region" description="Polar residues" evidence="1">
    <location>
        <begin position="514"/>
        <end position="539"/>
    </location>
</feature>
<reference evidence="2" key="1">
    <citation type="submission" date="2023-02" db="EMBL/GenBank/DDBJ databases">
        <title>Mating type loci evolution in Malassezia.</title>
        <authorList>
            <person name="Coelho M.A."/>
        </authorList>
    </citation>
    <scope>NUCLEOTIDE SEQUENCE</scope>
    <source>
        <strain evidence="2">CBS 14136</strain>
    </source>
</reference>
<evidence type="ECO:0000313" key="3">
    <source>
        <dbReference type="Proteomes" id="UP001214628"/>
    </source>
</evidence>
<feature type="compositionally biased region" description="Polar residues" evidence="1">
    <location>
        <begin position="1018"/>
        <end position="1034"/>
    </location>
</feature>
<feature type="compositionally biased region" description="Low complexity" evidence="1">
    <location>
        <begin position="85"/>
        <end position="95"/>
    </location>
</feature>
<organism evidence="2 3">
    <name type="scientific">Malassezia psittaci</name>
    <dbReference type="NCBI Taxonomy" id="1821823"/>
    <lineage>
        <taxon>Eukaryota</taxon>
        <taxon>Fungi</taxon>
        <taxon>Dikarya</taxon>
        <taxon>Basidiomycota</taxon>
        <taxon>Ustilaginomycotina</taxon>
        <taxon>Malasseziomycetes</taxon>
        <taxon>Malasseziales</taxon>
        <taxon>Malasseziaceae</taxon>
        <taxon>Malassezia</taxon>
    </lineage>
</organism>
<dbReference type="Proteomes" id="UP001214628">
    <property type="component" value="Chromosome 1"/>
</dbReference>
<feature type="region of interest" description="Disordered" evidence="1">
    <location>
        <begin position="60"/>
        <end position="99"/>
    </location>
</feature>
<feature type="region of interest" description="Disordered" evidence="1">
    <location>
        <begin position="1018"/>
        <end position="1052"/>
    </location>
</feature>
<proteinExistence type="predicted"/>
<dbReference type="GO" id="GO:0005509">
    <property type="term" value="F:calcium ion binding"/>
    <property type="evidence" value="ECO:0007669"/>
    <property type="project" value="InterPro"/>
</dbReference>
<feature type="region of interest" description="Disordered" evidence="1">
    <location>
        <begin position="812"/>
        <end position="836"/>
    </location>
</feature>
<evidence type="ECO:0000256" key="1">
    <source>
        <dbReference type="SAM" id="MobiDB-lite"/>
    </source>
</evidence>